<sequence>MMILNAMSHLDCARECYLQKCACFSFSNHICSIGKCNSSNTPTGPAQEIYVSCFSSDGFTFITIGSVSACVWVSTIEKNYTTARDECRGIAVEMRLARFRKVEKSNLVTQYSTITIQARNLFDCARVCQIQNCHCYSFYNQVCSFGRCNLTSNNTLGPSQEIYVSCFESEGFNYITIGSVSACVWMSPIMTDYLTARDDCRAKDAHLYTVKTMEKLTWLQSMYPRKSIWIGLNDIEVEGTYRWEDDNTVCSKSWINQTFRSGEPNNGIFYGPSGEDCINFYYLEPLLNDGFCLSNYTYICEKYFFNFP</sequence>
<organism evidence="4 5">
    <name type="scientific">Biomphalaria glabrata</name>
    <name type="common">Bloodfluke planorb</name>
    <name type="synonym">Freshwater snail</name>
    <dbReference type="NCBI Taxonomy" id="6526"/>
    <lineage>
        <taxon>Eukaryota</taxon>
        <taxon>Metazoa</taxon>
        <taxon>Spiralia</taxon>
        <taxon>Lophotrochozoa</taxon>
        <taxon>Mollusca</taxon>
        <taxon>Gastropoda</taxon>
        <taxon>Heterobranchia</taxon>
        <taxon>Euthyneura</taxon>
        <taxon>Panpulmonata</taxon>
        <taxon>Hygrophila</taxon>
        <taxon>Lymnaeoidea</taxon>
        <taxon>Planorbidae</taxon>
        <taxon>Biomphalaria</taxon>
    </lineage>
</organism>
<proteinExistence type="predicted"/>
<dbReference type="PANTHER" id="PTHR22803">
    <property type="entry name" value="MANNOSE, PHOSPHOLIPASE, LECTIN RECEPTOR RELATED"/>
    <property type="match status" value="1"/>
</dbReference>
<keyword evidence="1" id="KW-1015">Disulfide bond</keyword>
<dbReference type="InterPro" id="IPR018378">
    <property type="entry name" value="C-type_lectin_CS"/>
</dbReference>
<evidence type="ECO:0000313" key="4">
    <source>
        <dbReference type="Proteomes" id="UP001165740"/>
    </source>
</evidence>
<dbReference type="Gene3D" id="3.10.100.10">
    <property type="entry name" value="Mannose-Binding Protein A, subunit A"/>
    <property type="match status" value="1"/>
</dbReference>
<dbReference type="InterPro" id="IPR050111">
    <property type="entry name" value="C-type_lectin/snaclec_domain"/>
</dbReference>
<dbReference type="AlphaFoldDB" id="A0A9W3B138"/>
<dbReference type="PROSITE" id="PS50948">
    <property type="entry name" value="PAN"/>
    <property type="match status" value="1"/>
</dbReference>
<evidence type="ECO:0000259" key="3">
    <source>
        <dbReference type="PROSITE" id="PS50948"/>
    </source>
</evidence>
<dbReference type="SUPFAM" id="SSF56436">
    <property type="entry name" value="C-type lectin-like"/>
    <property type="match status" value="1"/>
</dbReference>
<evidence type="ECO:0000313" key="5">
    <source>
        <dbReference type="RefSeq" id="XP_055893176.1"/>
    </source>
</evidence>
<reference evidence="5" key="1">
    <citation type="submission" date="2025-08" db="UniProtKB">
        <authorList>
            <consortium name="RefSeq"/>
        </authorList>
    </citation>
    <scope>IDENTIFICATION</scope>
</reference>
<evidence type="ECO:0000259" key="2">
    <source>
        <dbReference type="PROSITE" id="PS50041"/>
    </source>
</evidence>
<dbReference type="InterPro" id="IPR001304">
    <property type="entry name" value="C-type_lectin-like"/>
</dbReference>
<dbReference type="SMART" id="SM00034">
    <property type="entry name" value="CLECT"/>
    <property type="match status" value="1"/>
</dbReference>
<dbReference type="OrthoDB" id="6285913at2759"/>
<dbReference type="InterPro" id="IPR016186">
    <property type="entry name" value="C-type_lectin-like/link_sf"/>
</dbReference>
<name>A0A9W3B138_BIOGL</name>
<protein>
    <submittedName>
        <fullName evidence="5">Uncharacterized protein LOC106069324 isoform X1</fullName>
    </submittedName>
</protein>
<dbReference type="Proteomes" id="UP001165740">
    <property type="component" value="Chromosome 8"/>
</dbReference>
<dbReference type="PROSITE" id="PS00615">
    <property type="entry name" value="C_TYPE_LECTIN_1"/>
    <property type="match status" value="1"/>
</dbReference>
<keyword evidence="4" id="KW-1185">Reference proteome</keyword>
<feature type="domain" description="C-type lectin" evidence="2">
    <location>
        <begin position="183"/>
        <end position="301"/>
    </location>
</feature>
<dbReference type="GeneID" id="106069324"/>
<dbReference type="PROSITE" id="PS50041">
    <property type="entry name" value="C_TYPE_LECTIN_2"/>
    <property type="match status" value="1"/>
</dbReference>
<dbReference type="RefSeq" id="XP_055893176.1">
    <property type="nucleotide sequence ID" value="XM_056037201.1"/>
</dbReference>
<dbReference type="InterPro" id="IPR003609">
    <property type="entry name" value="Pan_app"/>
</dbReference>
<dbReference type="InterPro" id="IPR016187">
    <property type="entry name" value="CTDL_fold"/>
</dbReference>
<accession>A0A9W3B138</accession>
<dbReference type="Pfam" id="PF00059">
    <property type="entry name" value="Lectin_C"/>
    <property type="match status" value="1"/>
</dbReference>
<feature type="domain" description="Apple" evidence="3">
    <location>
        <begin position="87"/>
        <end position="179"/>
    </location>
</feature>
<gene>
    <name evidence="5" type="primary">LOC106069324</name>
</gene>
<evidence type="ECO:0000256" key="1">
    <source>
        <dbReference type="ARBA" id="ARBA00023157"/>
    </source>
</evidence>